<dbReference type="PANTHER" id="PTHR12059:SF5">
    <property type="entry name" value="LARGE RIBOSOMAL SUBUNIT PROTEIN UL23M"/>
    <property type="match status" value="1"/>
</dbReference>
<dbReference type="InterPro" id="IPR012678">
    <property type="entry name" value="Ribosomal_uL23/eL15/eS24_sf"/>
</dbReference>
<dbReference type="GO" id="GO:0032543">
    <property type="term" value="P:mitochondrial translation"/>
    <property type="evidence" value="ECO:0007669"/>
    <property type="project" value="TreeGrafter"/>
</dbReference>
<dbReference type="Pfam" id="PF00276">
    <property type="entry name" value="Ribosomal_L23"/>
    <property type="match status" value="1"/>
</dbReference>
<dbReference type="GO" id="GO:0005762">
    <property type="term" value="C:mitochondrial large ribosomal subunit"/>
    <property type="evidence" value="ECO:0007669"/>
    <property type="project" value="TreeGrafter"/>
</dbReference>
<dbReference type="SUPFAM" id="SSF54189">
    <property type="entry name" value="Ribosomal proteins S24e, L23 and L15e"/>
    <property type="match status" value="1"/>
</dbReference>
<dbReference type="Proteomes" id="UP001301350">
    <property type="component" value="Unassembled WGS sequence"/>
</dbReference>
<evidence type="ECO:0000256" key="2">
    <source>
        <dbReference type="ARBA" id="ARBA00022980"/>
    </source>
</evidence>
<keyword evidence="3" id="KW-0687">Ribonucleoprotein</keyword>
<dbReference type="GO" id="GO:0003735">
    <property type="term" value="F:structural constituent of ribosome"/>
    <property type="evidence" value="ECO:0007669"/>
    <property type="project" value="InterPro"/>
</dbReference>
<name>A0AAV9IWE2_CYACA</name>
<evidence type="ECO:0000256" key="3">
    <source>
        <dbReference type="ARBA" id="ARBA00023274"/>
    </source>
</evidence>
<keyword evidence="2" id="KW-0689">Ribosomal protein</keyword>
<dbReference type="PANTHER" id="PTHR12059">
    <property type="entry name" value="RIBOSOMAL PROTEIN L23-RELATED"/>
    <property type="match status" value="1"/>
</dbReference>
<evidence type="ECO:0000256" key="4">
    <source>
        <dbReference type="ARBA" id="ARBA00039977"/>
    </source>
</evidence>
<comment type="similarity">
    <text evidence="1">Belongs to the universal ribosomal protein uL23 family.</text>
</comment>
<sequence length="112" mass="13682">MPPRFYFPNVHMTLRFVPVLREQICQFTRSNEETFRTRYIVVKTRPFMNKLEIKQTLERLYGLKVEKVNTLNVMGKMRYLALNVRRRRADYKKAYVRLAEEVELPRDPRFPQ</sequence>
<gene>
    <name evidence="5" type="ORF">CDCA_CDCA09G2633</name>
</gene>
<comment type="caution">
    <text evidence="5">The sequence shown here is derived from an EMBL/GenBank/DDBJ whole genome shotgun (WGS) entry which is preliminary data.</text>
</comment>
<protein>
    <recommendedName>
        <fullName evidence="4">Large ribosomal subunit protein uL23m</fullName>
    </recommendedName>
</protein>
<dbReference type="Gene3D" id="3.30.70.330">
    <property type="match status" value="1"/>
</dbReference>
<dbReference type="InterPro" id="IPR013025">
    <property type="entry name" value="Ribosomal_uL23-like"/>
</dbReference>
<proteinExistence type="inferred from homology"/>
<reference evidence="5 6" key="1">
    <citation type="submission" date="2022-07" db="EMBL/GenBank/DDBJ databases">
        <title>Genome-wide signatures of adaptation to extreme environments.</title>
        <authorList>
            <person name="Cho C.H."/>
            <person name="Yoon H.S."/>
        </authorList>
    </citation>
    <scope>NUCLEOTIDE SEQUENCE [LARGE SCALE GENOMIC DNA]</scope>
    <source>
        <strain evidence="5 6">DBV 063 E5</strain>
    </source>
</reference>
<keyword evidence="6" id="KW-1185">Reference proteome</keyword>
<evidence type="ECO:0000313" key="5">
    <source>
        <dbReference type="EMBL" id="KAK4536608.1"/>
    </source>
</evidence>
<accession>A0AAV9IWE2</accession>
<dbReference type="EMBL" id="JANCYW010000009">
    <property type="protein sequence ID" value="KAK4536608.1"/>
    <property type="molecule type" value="Genomic_DNA"/>
</dbReference>
<organism evidence="5 6">
    <name type="scientific">Cyanidium caldarium</name>
    <name type="common">Red alga</name>
    <dbReference type="NCBI Taxonomy" id="2771"/>
    <lineage>
        <taxon>Eukaryota</taxon>
        <taxon>Rhodophyta</taxon>
        <taxon>Bangiophyceae</taxon>
        <taxon>Cyanidiales</taxon>
        <taxon>Cyanidiaceae</taxon>
        <taxon>Cyanidium</taxon>
    </lineage>
</organism>
<dbReference type="InterPro" id="IPR012677">
    <property type="entry name" value="Nucleotide-bd_a/b_plait_sf"/>
</dbReference>
<evidence type="ECO:0000256" key="1">
    <source>
        <dbReference type="ARBA" id="ARBA00006700"/>
    </source>
</evidence>
<evidence type="ECO:0000313" key="6">
    <source>
        <dbReference type="Proteomes" id="UP001301350"/>
    </source>
</evidence>
<dbReference type="AlphaFoldDB" id="A0AAV9IWE2"/>